<feature type="domain" description="TonB C-terminal" evidence="10">
    <location>
        <begin position="154"/>
        <end position="241"/>
    </location>
</feature>
<dbReference type="InterPro" id="IPR037682">
    <property type="entry name" value="TonB_C"/>
</dbReference>
<organism evidence="11 13">
    <name type="scientific">Aliarcobacter skirrowii CCUG 10374</name>
    <dbReference type="NCBI Taxonomy" id="1032239"/>
    <lineage>
        <taxon>Bacteria</taxon>
        <taxon>Pseudomonadati</taxon>
        <taxon>Campylobacterota</taxon>
        <taxon>Epsilonproteobacteria</taxon>
        <taxon>Campylobacterales</taxon>
        <taxon>Arcobacteraceae</taxon>
        <taxon>Aliarcobacter</taxon>
    </lineage>
</organism>
<dbReference type="NCBIfam" id="TIGR01352">
    <property type="entry name" value="tonB_Cterm"/>
    <property type="match status" value="1"/>
</dbReference>
<evidence type="ECO:0000256" key="5">
    <source>
        <dbReference type="ARBA" id="ARBA00022519"/>
    </source>
</evidence>
<dbReference type="GO" id="GO:0055085">
    <property type="term" value="P:transmembrane transport"/>
    <property type="evidence" value="ECO:0007669"/>
    <property type="project" value="InterPro"/>
</dbReference>
<evidence type="ECO:0000313" key="11">
    <source>
        <dbReference type="EMBL" id="AXX84524.1"/>
    </source>
</evidence>
<keyword evidence="9" id="KW-0472">Membrane</keyword>
<dbReference type="PANTHER" id="PTHR33446:SF2">
    <property type="entry name" value="PROTEIN TONB"/>
    <property type="match status" value="1"/>
</dbReference>
<comment type="subcellular location">
    <subcellularLocation>
        <location evidence="1">Cell inner membrane</location>
        <topology evidence="1">Single-pass membrane protein</topology>
        <orientation evidence="1">Periplasmic side</orientation>
    </subcellularLocation>
</comment>
<comment type="similarity">
    <text evidence="2">Belongs to the TonB family.</text>
</comment>
<dbReference type="GO" id="GO:0098797">
    <property type="term" value="C:plasma membrane protein complex"/>
    <property type="evidence" value="ECO:0007669"/>
    <property type="project" value="TreeGrafter"/>
</dbReference>
<dbReference type="GeneID" id="61750451"/>
<dbReference type="EMBL" id="CP032099">
    <property type="protein sequence ID" value="AXX84524.1"/>
    <property type="molecule type" value="Genomic_DNA"/>
</dbReference>
<keyword evidence="4" id="KW-1003">Cell membrane</keyword>
<dbReference type="Proteomes" id="UP000262029">
    <property type="component" value="Chromosome"/>
</dbReference>
<accession>A0AAD0WN57</accession>
<evidence type="ECO:0000256" key="8">
    <source>
        <dbReference type="ARBA" id="ARBA00022989"/>
    </source>
</evidence>
<evidence type="ECO:0000313" key="13">
    <source>
        <dbReference type="Proteomes" id="UP000262029"/>
    </source>
</evidence>
<keyword evidence="6" id="KW-0812">Transmembrane</keyword>
<dbReference type="GO" id="GO:0031992">
    <property type="term" value="F:energy transducer activity"/>
    <property type="evidence" value="ECO:0007669"/>
    <property type="project" value="TreeGrafter"/>
</dbReference>
<dbReference type="GO" id="GO:0015031">
    <property type="term" value="P:protein transport"/>
    <property type="evidence" value="ECO:0007669"/>
    <property type="project" value="UniProtKB-KW"/>
</dbReference>
<reference evidence="12 14" key="1">
    <citation type="submission" date="2017-09" db="EMBL/GenBank/DDBJ databases">
        <title>Genomics of the genus Arcobacter.</title>
        <authorList>
            <person name="Perez-Cataluna A."/>
            <person name="Figueras M.J."/>
            <person name="Salas-Masso N."/>
        </authorList>
    </citation>
    <scope>NUCLEOTIDE SEQUENCE [LARGE SCALE GENOMIC DNA]</scope>
    <source>
        <strain evidence="12 14">LMG 6621</strain>
    </source>
</reference>
<dbReference type="RefSeq" id="WP_066350982.1">
    <property type="nucleotide sequence ID" value="NZ_CP032099.1"/>
</dbReference>
<evidence type="ECO:0000256" key="9">
    <source>
        <dbReference type="ARBA" id="ARBA00023136"/>
    </source>
</evidence>
<dbReference type="AlphaFoldDB" id="A0AAD0WN57"/>
<keyword evidence="14" id="KW-1185">Reference proteome</keyword>
<evidence type="ECO:0000313" key="12">
    <source>
        <dbReference type="EMBL" id="RXI26559.1"/>
    </source>
</evidence>
<evidence type="ECO:0000256" key="3">
    <source>
        <dbReference type="ARBA" id="ARBA00022448"/>
    </source>
</evidence>
<dbReference type="PROSITE" id="PS52015">
    <property type="entry name" value="TONB_CTD"/>
    <property type="match status" value="1"/>
</dbReference>
<keyword evidence="8" id="KW-1133">Transmembrane helix</keyword>
<sequence length="241" mass="28075">MKKILFITLAISFIVSLLVHALIISDIGIKIKSKTHENIQKPHNTSEVKFVKLTPSEPIASQKEAKPLKKEEPKPKKEITKEKAETKELKEAKSFQEKILKESSKLQEQTLENFLSQKDTIYNSEVFNELKELYGKEYDDFTTVQKAYLEKNINNFQIITQRVLNRLGYPHEAVRLKITGINIVEFIFHPNGDISDLRIIQSSGYSILDNRTLELIQIAYKEYPKPQTPTLLRFKVFYRLY</sequence>
<protein>
    <submittedName>
        <fullName evidence="12">Energy transducer TonB</fullName>
    </submittedName>
    <submittedName>
        <fullName evidence="11">TonB domain-containing protein</fullName>
    </submittedName>
</protein>
<evidence type="ECO:0000256" key="6">
    <source>
        <dbReference type="ARBA" id="ARBA00022692"/>
    </source>
</evidence>
<dbReference type="EMBL" id="NXIC01000001">
    <property type="protein sequence ID" value="RXI26559.1"/>
    <property type="molecule type" value="Genomic_DNA"/>
</dbReference>
<evidence type="ECO:0000256" key="7">
    <source>
        <dbReference type="ARBA" id="ARBA00022927"/>
    </source>
</evidence>
<reference evidence="11 13" key="2">
    <citation type="submission" date="2018-08" db="EMBL/GenBank/DDBJ databases">
        <title>Complete genome of the Arcobacter skirrowii type strain LMG 6621.</title>
        <authorList>
            <person name="Miller W.G."/>
            <person name="Yee E."/>
            <person name="Bono J.L."/>
        </authorList>
    </citation>
    <scope>NUCLEOTIDE SEQUENCE [LARGE SCALE GENOMIC DNA]</scope>
    <source>
        <strain evidence="11 13">CCUG 10374</strain>
    </source>
</reference>
<keyword evidence="3" id="KW-0813">Transport</keyword>
<proteinExistence type="inferred from homology"/>
<dbReference type="SUPFAM" id="SSF74653">
    <property type="entry name" value="TolA/TonB C-terminal domain"/>
    <property type="match status" value="1"/>
</dbReference>
<dbReference type="Pfam" id="PF03544">
    <property type="entry name" value="TonB_C"/>
    <property type="match status" value="1"/>
</dbReference>
<keyword evidence="5" id="KW-0997">Cell inner membrane</keyword>
<evidence type="ECO:0000256" key="1">
    <source>
        <dbReference type="ARBA" id="ARBA00004383"/>
    </source>
</evidence>
<dbReference type="Gene3D" id="3.30.1150.10">
    <property type="match status" value="1"/>
</dbReference>
<dbReference type="PANTHER" id="PTHR33446">
    <property type="entry name" value="PROTEIN TONB-RELATED"/>
    <property type="match status" value="1"/>
</dbReference>
<evidence type="ECO:0000256" key="4">
    <source>
        <dbReference type="ARBA" id="ARBA00022475"/>
    </source>
</evidence>
<evidence type="ECO:0000259" key="10">
    <source>
        <dbReference type="PROSITE" id="PS52015"/>
    </source>
</evidence>
<dbReference type="Proteomes" id="UP000290580">
    <property type="component" value="Unassembled WGS sequence"/>
</dbReference>
<dbReference type="InterPro" id="IPR051045">
    <property type="entry name" value="TonB-dependent_transducer"/>
</dbReference>
<dbReference type="InterPro" id="IPR006260">
    <property type="entry name" value="TonB/TolA_C"/>
</dbReference>
<evidence type="ECO:0000256" key="2">
    <source>
        <dbReference type="ARBA" id="ARBA00006555"/>
    </source>
</evidence>
<name>A0AAD0WN57_9BACT</name>
<gene>
    <name evidence="11" type="ORF">ASKIR_0699</name>
    <name evidence="12" type="ORF">CP959_00220</name>
</gene>
<evidence type="ECO:0000313" key="14">
    <source>
        <dbReference type="Proteomes" id="UP000290580"/>
    </source>
</evidence>
<keyword evidence="7" id="KW-0653">Protein transport</keyword>